<comment type="similarity">
    <text evidence="2">Belongs to the RmuC family.</text>
</comment>
<evidence type="ECO:0000256" key="2">
    <source>
        <dbReference type="ARBA" id="ARBA00009840"/>
    </source>
</evidence>
<feature type="compositionally biased region" description="Acidic residues" evidence="6">
    <location>
        <begin position="475"/>
        <end position="489"/>
    </location>
</feature>
<sequence>MEPTHLSLLLAAIAALLAIALAIVLILGARRRARAVAAAFEQGRASRDAEQVALAHERDAHLARARELAERLVAAEGELRQLRERADVLSDDRAALTVKAERSAQHEARAARLDGELRDALESSAAARARAAELQARLEEQQQATELRLREFDERLKAELAQLAQGVLEEKTRHFDERSEKQLGALLTPLRDQLTQFTQSITRTNAEILSLKTLNQQITAEAANLTRALKGDSRSQGAWGELALERLLEISGLQIGRAFHMQVVYKGEDGGRPRPDVIVRLPDERDLVIDAKVSLTAWDRAVASADDAPRELAMKEHLASLRRHIDDLGKRDYSAVPDLRTLDFVLMFVPVEAAYIEALRRDDALYAYALERNIALVSPSTLLATLRTVAHLWRMEDRNLNAQEIARQAGALHDAFVMLEAELTQVGEQLNRAQRSHEAAVRRISTGRGNLVGRVDKLRKLGADARKRLDVERGEADDDAEPVVEPDVE</sequence>
<evidence type="ECO:0000256" key="4">
    <source>
        <dbReference type="ARBA" id="ARBA00023172"/>
    </source>
</evidence>
<dbReference type="AlphaFoldDB" id="A0AAW9R5W6"/>
<dbReference type="Proteomes" id="UP001364472">
    <property type="component" value="Unassembled WGS sequence"/>
</dbReference>
<evidence type="ECO:0000256" key="6">
    <source>
        <dbReference type="SAM" id="MobiDB-lite"/>
    </source>
</evidence>
<accession>A0AAW9R5W6</accession>
<evidence type="ECO:0000313" key="8">
    <source>
        <dbReference type="Proteomes" id="UP001364472"/>
    </source>
</evidence>
<keyword evidence="8" id="KW-1185">Reference proteome</keyword>
<dbReference type="InterPro" id="IPR003798">
    <property type="entry name" value="DNA_recombination_RmuC"/>
</dbReference>
<dbReference type="GO" id="GO:0006310">
    <property type="term" value="P:DNA recombination"/>
    <property type="evidence" value="ECO:0007669"/>
    <property type="project" value="UniProtKB-KW"/>
</dbReference>
<dbReference type="PANTHER" id="PTHR30563:SF0">
    <property type="entry name" value="DNA RECOMBINATION PROTEIN RMUC"/>
    <property type="match status" value="1"/>
</dbReference>
<proteinExistence type="inferred from homology"/>
<reference evidence="7 8" key="1">
    <citation type="journal article" date="2016" name="Antonie Van Leeuwenhoek">
        <title>Denitratimonas tolerans gen. nov., sp. nov., a denitrifying bacterium isolated from a bioreactor for tannery wastewater treatment.</title>
        <authorList>
            <person name="Han S.I."/>
            <person name="Kim J.O."/>
            <person name="Lee Y.R."/>
            <person name="Ekpeghere K.I."/>
            <person name="Koh S.C."/>
            <person name="Whang K.S."/>
        </authorList>
    </citation>
    <scope>NUCLEOTIDE SEQUENCE [LARGE SCALE GENOMIC DNA]</scope>
    <source>
        <strain evidence="7 8">KACC 17565</strain>
    </source>
</reference>
<evidence type="ECO:0000256" key="5">
    <source>
        <dbReference type="SAM" id="Coils"/>
    </source>
</evidence>
<dbReference type="EMBL" id="JBBDHC010000010">
    <property type="protein sequence ID" value="MEJ1249697.1"/>
    <property type="molecule type" value="Genomic_DNA"/>
</dbReference>
<comment type="caution">
    <text evidence="7">The sequence shown here is derived from an EMBL/GenBank/DDBJ whole genome shotgun (WGS) entry which is preliminary data.</text>
</comment>
<name>A0AAW9R5W6_9GAMM</name>
<evidence type="ECO:0000256" key="3">
    <source>
        <dbReference type="ARBA" id="ARBA00023054"/>
    </source>
</evidence>
<evidence type="ECO:0000313" key="7">
    <source>
        <dbReference type="EMBL" id="MEJ1249697.1"/>
    </source>
</evidence>
<evidence type="ECO:0000256" key="1">
    <source>
        <dbReference type="ARBA" id="ARBA00003416"/>
    </source>
</evidence>
<keyword evidence="3 5" id="KW-0175">Coiled coil</keyword>
<dbReference type="Pfam" id="PF02646">
    <property type="entry name" value="RmuC"/>
    <property type="match status" value="1"/>
</dbReference>
<feature type="coiled-coil region" evidence="5">
    <location>
        <begin position="58"/>
        <end position="155"/>
    </location>
</feature>
<dbReference type="RefSeq" id="WP_337335412.1">
    <property type="nucleotide sequence ID" value="NZ_JBBDHC010000010.1"/>
</dbReference>
<keyword evidence="4" id="KW-0233">DNA recombination</keyword>
<gene>
    <name evidence="7" type="primary">rmuC</name>
    <name evidence="7" type="ORF">WB794_08445</name>
</gene>
<comment type="function">
    <text evidence="1">Involved in DNA recombination.</text>
</comment>
<feature type="region of interest" description="Disordered" evidence="6">
    <location>
        <begin position="469"/>
        <end position="489"/>
    </location>
</feature>
<organism evidence="7 8">
    <name type="scientific">Denitratimonas tolerans</name>
    <dbReference type="NCBI Taxonomy" id="1338420"/>
    <lineage>
        <taxon>Bacteria</taxon>
        <taxon>Pseudomonadati</taxon>
        <taxon>Pseudomonadota</taxon>
        <taxon>Gammaproteobacteria</taxon>
        <taxon>Lysobacterales</taxon>
        <taxon>Lysobacteraceae</taxon>
        <taxon>Denitratimonas</taxon>
    </lineage>
</organism>
<protein>
    <submittedName>
        <fullName evidence="7">DNA recombination protein RmuC</fullName>
    </submittedName>
</protein>
<dbReference type="PANTHER" id="PTHR30563">
    <property type="entry name" value="DNA RECOMBINATION PROTEIN RMUC"/>
    <property type="match status" value="1"/>
</dbReference>